<reference evidence="1 2" key="1">
    <citation type="submission" date="2019-10" db="EMBL/GenBank/DDBJ databases">
        <title>Draft Genome Sequence of Cytophagaceae sp. SJW1-29.</title>
        <authorList>
            <person name="Choi A."/>
        </authorList>
    </citation>
    <scope>NUCLEOTIDE SEQUENCE [LARGE SCALE GENOMIC DNA]</scope>
    <source>
        <strain evidence="1 2">SJW1-29</strain>
    </source>
</reference>
<evidence type="ECO:0000313" key="1">
    <source>
        <dbReference type="EMBL" id="MPR36452.1"/>
    </source>
</evidence>
<evidence type="ECO:0000313" key="2">
    <source>
        <dbReference type="Proteomes" id="UP000479293"/>
    </source>
</evidence>
<sequence length="269" mass="31222">MDRLQPSLPDRAKKSLYSENLQRTVTLTILRPRDRSPRSELSVLILFDGQDFPAVRIPEALGDFSLRYPSVPLMIVGIHADKDRIFEYGTASQPDYAYRGNKAANTTHFVIDELIPYLKERYPVSYDRERWSIGGFSLGGLMALDLAWHHAEVFSKVGVFSGSFWWRQRALDDNYDESDRIMHRIIRSTTGSPVLKFWFQTGTRDEEDDRDNDGIIDSIDDTLDLIAELERKGYAWGKEIVYEEVLNGEHNPHTWAEIFPVFLHWSQHR</sequence>
<dbReference type="PANTHER" id="PTHR48098:SF6">
    <property type="entry name" value="FERRI-BACILLIBACTIN ESTERASE BESA"/>
    <property type="match status" value="1"/>
</dbReference>
<proteinExistence type="predicted"/>
<organism evidence="1 2">
    <name type="scientific">Salmonirosea aquatica</name>
    <dbReference type="NCBI Taxonomy" id="2654236"/>
    <lineage>
        <taxon>Bacteria</taxon>
        <taxon>Pseudomonadati</taxon>
        <taxon>Bacteroidota</taxon>
        <taxon>Cytophagia</taxon>
        <taxon>Cytophagales</taxon>
        <taxon>Spirosomataceae</taxon>
        <taxon>Salmonirosea</taxon>
    </lineage>
</organism>
<name>A0A7C9FT99_9BACT</name>
<dbReference type="EMBL" id="WHLY01000002">
    <property type="protein sequence ID" value="MPR36452.1"/>
    <property type="molecule type" value="Genomic_DNA"/>
</dbReference>
<protein>
    <submittedName>
        <fullName evidence="1">Esterase family protein</fullName>
    </submittedName>
</protein>
<dbReference type="Pfam" id="PF00756">
    <property type="entry name" value="Esterase"/>
    <property type="match status" value="1"/>
</dbReference>
<comment type="caution">
    <text evidence="1">The sequence shown here is derived from an EMBL/GenBank/DDBJ whole genome shotgun (WGS) entry which is preliminary data.</text>
</comment>
<dbReference type="InterPro" id="IPR050583">
    <property type="entry name" value="Mycobacterial_A85_antigen"/>
</dbReference>
<dbReference type="Gene3D" id="3.40.50.1820">
    <property type="entry name" value="alpha/beta hydrolase"/>
    <property type="match status" value="1"/>
</dbReference>
<dbReference type="InterPro" id="IPR000801">
    <property type="entry name" value="Esterase-like"/>
</dbReference>
<gene>
    <name evidence="1" type="ORF">GBK04_24715</name>
</gene>
<keyword evidence="2" id="KW-1185">Reference proteome</keyword>
<dbReference type="AlphaFoldDB" id="A0A7C9FT99"/>
<dbReference type="SUPFAM" id="SSF53474">
    <property type="entry name" value="alpha/beta-Hydrolases"/>
    <property type="match status" value="1"/>
</dbReference>
<accession>A0A7C9FT99</accession>
<dbReference type="InterPro" id="IPR029058">
    <property type="entry name" value="AB_hydrolase_fold"/>
</dbReference>
<dbReference type="Proteomes" id="UP000479293">
    <property type="component" value="Unassembled WGS sequence"/>
</dbReference>
<dbReference type="PANTHER" id="PTHR48098">
    <property type="entry name" value="ENTEROCHELIN ESTERASE-RELATED"/>
    <property type="match status" value="1"/>
</dbReference>